<comment type="similarity">
    <text evidence="9">Belongs to the radical SAM superfamily. Lipoyl synthase family.</text>
</comment>
<dbReference type="EMBL" id="AZIL01002471">
    <property type="protein sequence ID" value="EWM21412.1"/>
    <property type="molecule type" value="Genomic_DNA"/>
</dbReference>
<dbReference type="GO" id="GO:0005739">
    <property type="term" value="C:mitochondrion"/>
    <property type="evidence" value="ECO:0007669"/>
    <property type="project" value="UniProtKB-SubCell"/>
</dbReference>
<reference evidence="12 13" key="1">
    <citation type="journal article" date="2014" name="Mol. Plant">
        <title>Chromosome Scale Genome Assembly and Transcriptome Profiling of Nannochloropsis gaditana in Nitrogen Depletion.</title>
        <authorList>
            <person name="Corteggiani Carpinelli E."/>
            <person name="Telatin A."/>
            <person name="Vitulo N."/>
            <person name="Forcato C."/>
            <person name="D'Angelo M."/>
            <person name="Schiavon R."/>
            <person name="Vezzi A."/>
            <person name="Giacometti G.M."/>
            <person name="Morosinotto T."/>
            <person name="Valle G."/>
        </authorList>
    </citation>
    <scope>NUCLEOTIDE SEQUENCE [LARGE SCALE GENOMIC DNA]</scope>
    <source>
        <strain evidence="12 13">B-31</strain>
    </source>
</reference>
<dbReference type="NCBIfam" id="NF009544">
    <property type="entry name" value="PRK12928.1"/>
    <property type="match status" value="1"/>
</dbReference>
<keyword evidence="5 9" id="KW-0479">Metal-binding</keyword>
<comment type="catalytic activity">
    <reaction evidence="8 9">
        <text>[[Fe-S] cluster scaffold protein carrying a second [4Fe-4S](2+) cluster] + N(6)-octanoyl-L-lysyl-[protein] + 2 oxidized [2Fe-2S]-[ferredoxin] + 2 S-adenosyl-L-methionine + 4 H(+) = [[Fe-S] cluster scaffold protein] + N(6)-[(R)-dihydrolipoyl]-L-lysyl-[protein] + 4 Fe(3+) + 2 hydrogen sulfide + 2 5'-deoxyadenosine + 2 L-methionine + 2 reduced [2Fe-2S]-[ferredoxin]</text>
        <dbReference type="Rhea" id="RHEA:16585"/>
        <dbReference type="Rhea" id="RHEA-COMP:9928"/>
        <dbReference type="Rhea" id="RHEA-COMP:10000"/>
        <dbReference type="Rhea" id="RHEA-COMP:10001"/>
        <dbReference type="Rhea" id="RHEA-COMP:10475"/>
        <dbReference type="Rhea" id="RHEA-COMP:14568"/>
        <dbReference type="Rhea" id="RHEA-COMP:14569"/>
        <dbReference type="ChEBI" id="CHEBI:15378"/>
        <dbReference type="ChEBI" id="CHEBI:17319"/>
        <dbReference type="ChEBI" id="CHEBI:29034"/>
        <dbReference type="ChEBI" id="CHEBI:29919"/>
        <dbReference type="ChEBI" id="CHEBI:33722"/>
        <dbReference type="ChEBI" id="CHEBI:33737"/>
        <dbReference type="ChEBI" id="CHEBI:33738"/>
        <dbReference type="ChEBI" id="CHEBI:57844"/>
        <dbReference type="ChEBI" id="CHEBI:59789"/>
        <dbReference type="ChEBI" id="CHEBI:78809"/>
        <dbReference type="ChEBI" id="CHEBI:83100"/>
        <dbReference type="EC" id="2.8.1.8"/>
    </reaction>
</comment>
<comment type="pathway">
    <text evidence="9">Protein modification; protein lipoylation via endogenous pathway; protein N(6)-(lipoyl)lysine from octanoyl-[acyl-carrier-protein]: step 2/2.</text>
</comment>
<evidence type="ECO:0000256" key="2">
    <source>
        <dbReference type="ARBA" id="ARBA00022485"/>
    </source>
</evidence>
<gene>
    <name evidence="12" type="ORF">Naga_100466g2</name>
</gene>
<dbReference type="Pfam" id="PF16881">
    <property type="entry name" value="LIAS_N"/>
    <property type="match status" value="1"/>
</dbReference>
<evidence type="ECO:0000256" key="4">
    <source>
        <dbReference type="ARBA" id="ARBA00022691"/>
    </source>
</evidence>
<dbReference type="Gene3D" id="3.20.20.70">
    <property type="entry name" value="Aldolase class I"/>
    <property type="match status" value="1"/>
</dbReference>
<comment type="cofactor">
    <cofactor evidence="9">
        <name>[4Fe-4S] cluster</name>
        <dbReference type="ChEBI" id="CHEBI:49883"/>
    </cofactor>
    <text evidence="9">Binds 2 [4Fe-4S] clusters per subunit. One cluster is coordinated with 3 cysteines and an exchangeable S-adenosyl-L-methionine.</text>
</comment>
<dbReference type="SFLD" id="SFLDG01058">
    <property type="entry name" value="lipoyl_synthase_like"/>
    <property type="match status" value="1"/>
</dbReference>
<keyword evidence="13" id="KW-1185">Reference proteome</keyword>
<evidence type="ECO:0000313" key="12">
    <source>
        <dbReference type="EMBL" id="EWM21412.1"/>
    </source>
</evidence>
<feature type="domain" description="Radical SAM core" evidence="11">
    <location>
        <begin position="120"/>
        <end position="338"/>
    </location>
</feature>
<feature type="binding site" evidence="9">
    <location>
        <position position="119"/>
    </location>
    <ligand>
        <name>[4Fe-4S] cluster</name>
        <dbReference type="ChEBI" id="CHEBI:49883"/>
        <label>1</label>
    </ligand>
</feature>
<dbReference type="NCBIfam" id="NF004019">
    <property type="entry name" value="PRK05481.1"/>
    <property type="match status" value="1"/>
</dbReference>
<feature type="binding site" evidence="9">
    <location>
        <position position="108"/>
    </location>
    <ligand>
        <name>[4Fe-4S] cluster</name>
        <dbReference type="ChEBI" id="CHEBI:49883"/>
        <label>1</label>
    </ligand>
</feature>
<evidence type="ECO:0000259" key="11">
    <source>
        <dbReference type="PROSITE" id="PS51918"/>
    </source>
</evidence>
<dbReference type="InterPro" id="IPR031691">
    <property type="entry name" value="LIAS_N"/>
</dbReference>
<evidence type="ECO:0000256" key="9">
    <source>
        <dbReference type="HAMAP-Rule" id="MF_03123"/>
    </source>
</evidence>
<evidence type="ECO:0000256" key="1">
    <source>
        <dbReference type="ARBA" id="ARBA00004173"/>
    </source>
</evidence>
<feature type="chain" id="PRO_5004900517" description="Lipoyl synthase, mitochondrial" evidence="10">
    <location>
        <begin position="30"/>
        <end position="376"/>
    </location>
</feature>
<keyword evidence="6 9" id="KW-0408">Iron</keyword>
<sequence>MGPPHQSRSFMFLRSVMSLCILLPGSIDAFAPSRLLLTSWGDQRPTISLNTITMSTTEPRPPVVPKVGGPMPEGRRPDWFHVPAPGGSHTRFEELRESLRELDLHTVCEEAQCPNIGECWNGGTGTIMLLGDTCTRGCKFCAVKTSQAPPPADPFEPLKTAEAVARWGINYVVLTSVDRDDMPDGGADHFAQTVEYIKLRKPEMLVECLVSDFRGDLAAVERLATSGLDVYAHNVETVERLQKYVRDKRASYTQSLQVLAHAKAAQPTVYTKTSLMLGLGEEEGEVLEAMRDMRAHNVDVLTLGQYLRPTDHHLAVVEYVTPEKFDFFRKQGEEMGFKYVASGPLVRSSYKAGEFFLENELKRVKAKRAAEQGAMA</sequence>
<dbReference type="PANTHER" id="PTHR10949:SF0">
    <property type="entry name" value="LIPOYL SYNTHASE, MITOCHONDRIAL"/>
    <property type="match status" value="1"/>
</dbReference>
<dbReference type="GO" id="GO:0046872">
    <property type="term" value="F:metal ion binding"/>
    <property type="evidence" value="ECO:0007669"/>
    <property type="project" value="UniProtKB-KW"/>
</dbReference>
<keyword evidence="4 9" id="KW-0949">S-adenosyl-L-methionine</keyword>
<dbReference type="SMART" id="SM00729">
    <property type="entry name" value="Elp3"/>
    <property type="match status" value="1"/>
</dbReference>
<organism evidence="12 13">
    <name type="scientific">Nannochloropsis gaditana</name>
    <dbReference type="NCBI Taxonomy" id="72520"/>
    <lineage>
        <taxon>Eukaryota</taxon>
        <taxon>Sar</taxon>
        <taxon>Stramenopiles</taxon>
        <taxon>Ochrophyta</taxon>
        <taxon>Eustigmatophyceae</taxon>
        <taxon>Eustigmatales</taxon>
        <taxon>Monodopsidaceae</taxon>
        <taxon>Nannochloropsis</taxon>
    </lineage>
</organism>
<dbReference type="InterPro" id="IPR058240">
    <property type="entry name" value="rSAM_sf"/>
</dbReference>
<keyword evidence="9" id="KW-0496">Mitochondrion</keyword>
<dbReference type="GO" id="GO:0051539">
    <property type="term" value="F:4 iron, 4 sulfur cluster binding"/>
    <property type="evidence" value="ECO:0007669"/>
    <property type="project" value="UniProtKB-UniRule"/>
</dbReference>
<accession>W7T3L4</accession>
<keyword evidence="10" id="KW-0732">Signal</keyword>
<dbReference type="InterPro" id="IPR007197">
    <property type="entry name" value="rSAM"/>
</dbReference>
<comment type="subcellular location">
    <subcellularLocation>
        <location evidence="1 9">Mitochondrion</location>
    </subcellularLocation>
</comment>
<dbReference type="Pfam" id="PF04055">
    <property type="entry name" value="Radical_SAM"/>
    <property type="match status" value="1"/>
</dbReference>
<evidence type="ECO:0000256" key="8">
    <source>
        <dbReference type="ARBA" id="ARBA00047326"/>
    </source>
</evidence>
<evidence type="ECO:0000256" key="5">
    <source>
        <dbReference type="ARBA" id="ARBA00022723"/>
    </source>
</evidence>
<dbReference type="InterPro" id="IPR006638">
    <property type="entry name" value="Elp3/MiaA/NifB-like_rSAM"/>
</dbReference>
<feature type="binding site" evidence="9">
    <location>
        <position position="113"/>
    </location>
    <ligand>
        <name>[4Fe-4S] cluster</name>
        <dbReference type="ChEBI" id="CHEBI:49883"/>
        <label>1</label>
    </ligand>
</feature>
<dbReference type="SUPFAM" id="SSF102114">
    <property type="entry name" value="Radical SAM enzymes"/>
    <property type="match status" value="1"/>
</dbReference>
<dbReference type="SFLD" id="SFLDF00271">
    <property type="entry name" value="lipoyl_synthase"/>
    <property type="match status" value="1"/>
</dbReference>
<proteinExistence type="inferred from homology"/>
<dbReference type="NCBIfam" id="TIGR00510">
    <property type="entry name" value="lipA"/>
    <property type="match status" value="1"/>
</dbReference>
<dbReference type="FunFam" id="3.20.20.70:FF:000036">
    <property type="entry name" value="Lipoyl synthase, mitochondrial"/>
    <property type="match status" value="1"/>
</dbReference>
<feature type="binding site" evidence="9">
    <location>
        <position position="138"/>
    </location>
    <ligand>
        <name>[4Fe-4S] cluster</name>
        <dbReference type="ChEBI" id="CHEBI:49883"/>
        <label>2</label>
        <note>4Fe-4S-S-AdoMet</note>
    </ligand>
</feature>
<keyword evidence="7 9" id="KW-0411">Iron-sulfur</keyword>
<dbReference type="GO" id="GO:0016992">
    <property type="term" value="F:lipoate synthase activity"/>
    <property type="evidence" value="ECO:0007669"/>
    <property type="project" value="UniProtKB-UniRule"/>
</dbReference>
<feature type="signal peptide" evidence="10">
    <location>
        <begin position="1"/>
        <end position="29"/>
    </location>
</feature>
<dbReference type="InterPro" id="IPR003698">
    <property type="entry name" value="Lipoyl_synth"/>
</dbReference>
<feature type="binding site" evidence="9">
    <location>
        <position position="141"/>
    </location>
    <ligand>
        <name>[4Fe-4S] cluster</name>
        <dbReference type="ChEBI" id="CHEBI:49883"/>
        <label>2</label>
        <note>4Fe-4S-S-AdoMet</note>
    </ligand>
</feature>
<comment type="caution">
    <text evidence="12">The sequence shown here is derived from an EMBL/GenBank/DDBJ whole genome shotgun (WGS) entry which is preliminary data.</text>
</comment>
<keyword evidence="3 9" id="KW-0808">Transferase</keyword>
<keyword evidence="2 9" id="KW-0004">4Fe-4S</keyword>
<dbReference type="PANTHER" id="PTHR10949">
    <property type="entry name" value="LIPOYL SYNTHASE"/>
    <property type="match status" value="1"/>
</dbReference>
<dbReference type="AlphaFoldDB" id="W7T3L4"/>
<dbReference type="Proteomes" id="UP000019335">
    <property type="component" value="Unassembled WGS sequence"/>
</dbReference>
<evidence type="ECO:0000256" key="10">
    <source>
        <dbReference type="SAM" id="SignalP"/>
    </source>
</evidence>
<evidence type="ECO:0000256" key="7">
    <source>
        <dbReference type="ARBA" id="ARBA00023014"/>
    </source>
</evidence>
<feature type="binding site" evidence="9">
    <location>
        <position position="134"/>
    </location>
    <ligand>
        <name>[4Fe-4S] cluster</name>
        <dbReference type="ChEBI" id="CHEBI:49883"/>
        <label>2</label>
        <note>4Fe-4S-S-AdoMet</note>
    </ligand>
</feature>
<dbReference type="EC" id="2.8.1.8" evidence="9"/>
<evidence type="ECO:0000313" key="13">
    <source>
        <dbReference type="Proteomes" id="UP000019335"/>
    </source>
</evidence>
<dbReference type="GO" id="GO:0009249">
    <property type="term" value="P:protein lipoylation"/>
    <property type="evidence" value="ECO:0007669"/>
    <property type="project" value="UniProtKB-UniRule"/>
</dbReference>
<dbReference type="PROSITE" id="PS51918">
    <property type="entry name" value="RADICAL_SAM"/>
    <property type="match status" value="1"/>
</dbReference>
<evidence type="ECO:0000256" key="6">
    <source>
        <dbReference type="ARBA" id="ARBA00023004"/>
    </source>
</evidence>
<dbReference type="InterPro" id="IPR013785">
    <property type="entry name" value="Aldolase_TIM"/>
</dbReference>
<dbReference type="HAMAP" id="MF_00206">
    <property type="entry name" value="Lipoyl_synth"/>
    <property type="match status" value="1"/>
</dbReference>
<comment type="function">
    <text evidence="9">Catalyzes the radical-mediated insertion of two sulfur atoms into the C-6 and C-8 positions of the octanoyl moiety bound to the lipoyl domains of lipoate-dependent enzymes, thereby converting the octanoylated domains into lipoylated derivatives.</text>
</comment>
<protein>
    <recommendedName>
        <fullName evidence="9">Lipoyl synthase, mitochondrial</fullName>
        <ecNumber evidence="9">2.8.1.8</ecNumber>
    </recommendedName>
    <alternativeName>
        <fullName evidence="9">Lipoate synthase</fullName>
        <shortName evidence="9">LS</shortName>
        <shortName evidence="9">Lip-syn</shortName>
    </alternativeName>
    <alternativeName>
        <fullName evidence="9">Lipoic acid synthase</fullName>
    </alternativeName>
</protein>
<dbReference type="SFLD" id="SFLDS00029">
    <property type="entry name" value="Radical_SAM"/>
    <property type="match status" value="1"/>
</dbReference>
<name>W7T3L4_9STRA</name>
<dbReference type="UniPathway" id="UPA00538">
    <property type="reaction ID" value="UER00593"/>
</dbReference>
<feature type="binding site" evidence="9">
    <location>
        <position position="349"/>
    </location>
    <ligand>
        <name>[4Fe-4S] cluster</name>
        <dbReference type="ChEBI" id="CHEBI:49883"/>
        <label>1</label>
    </ligand>
</feature>
<dbReference type="OrthoDB" id="3231at2759"/>
<evidence type="ECO:0000256" key="3">
    <source>
        <dbReference type="ARBA" id="ARBA00022679"/>
    </source>
</evidence>